<accession>A0ABN2GDN6</accession>
<feature type="domain" description="Methyltransferase" evidence="1">
    <location>
        <begin position="50"/>
        <end position="143"/>
    </location>
</feature>
<dbReference type="InterPro" id="IPR029063">
    <property type="entry name" value="SAM-dependent_MTases_sf"/>
</dbReference>
<comment type="caution">
    <text evidence="2">The sequence shown here is derived from an EMBL/GenBank/DDBJ whole genome shotgun (WGS) entry which is preliminary data.</text>
</comment>
<dbReference type="PANTHER" id="PTHR43464:SF82">
    <property type="entry name" value="METHYLTRANSFERASE DOMAIN-CONTAINING PROTEIN"/>
    <property type="match status" value="1"/>
</dbReference>
<evidence type="ECO:0000313" key="2">
    <source>
        <dbReference type="EMBL" id="GAA1669474.1"/>
    </source>
</evidence>
<keyword evidence="3" id="KW-1185">Reference proteome</keyword>
<proteinExistence type="predicted"/>
<keyword evidence="2" id="KW-0489">Methyltransferase</keyword>
<dbReference type="EMBL" id="BAAANY010000007">
    <property type="protein sequence ID" value="GAA1669474.1"/>
    <property type="molecule type" value="Genomic_DNA"/>
</dbReference>
<evidence type="ECO:0000259" key="1">
    <source>
        <dbReference type="Pfam" id="PF13649"/>
    </source>
</evidence>
<dbReference type="GO" id="GO:0008168">
    <property type="term" value="F:methyltransferase activity"/>
    <property type="evidence" value="ECO:0007669"/>
    <property type="project" value="UniProtKB-KW"/>
</dbReference>
<sequence>MRRNQHAWNLRTAAHLESDFYDVASFKAGGSSLRPLELAELGDVRGKSLLHLMCHFGMDTLSWARMGAEVTGADFSPDAIAKARELAAEVGVDATFVCANVYDLPEVLEGTYDIVVMTYGVLYWLPDLVALGRVVARFLKPGGIFSVIESHPMNGVASWVDDHLEVTGRYFREGRGEYEVTETYADSRPLPPHPESTWPFTVGELVTALATAGLRVTRVRELPVDVRQRNPELVQDQDGFWRLPGDPLPLMLTLTATIP</sequence>
<dbReference type="Pfam" id="PF13649">
    <property type="entry name" value="Methyltransf_25"/>
    <property type="match status" value="1"/>
</dbReference>
<dbReference type="PANTHER" id="PTHR43464">
    <property type="entry name" value="METHYLTRANSFERASE"/>
    <property type="match status" value="1"/>
</dbReference>
<dbReference type="SUPFAM" id="SSF53335">
    <property type="entry name" value="S-adenosyl-L-methionine-dependent methyltransferases"/>
    <property type="match status" value="1"/>
</dbReference>
<dbReference type="Gene3D" id="3.40.50.150">
    <property type="entry name" value="Vaccinia Virus protein VP39"/>
    <property type="match status" value="1"/>
</dbReference>
<dbReference type="InterPro" id="IPR041698">
    <property type="entry name" value="Methyltransf_25"/>
</dbReference>
<keyword evidence="2" id="KW-0808">Transferase</keyword>
<reference evidence="2 3" key="1">
    <citation type="journal article" date="2019" name="Int. J. Syst. Evol. Microbiol.">
        <title>The Global Catalogue of Microorganisms (GCM) 10K type strain sequencing project: providing services to taxonomists for standard genome sequencing and annotation.</title>
        <authorList>
            <consortium name="The Broad Institute Genomics Platform"/>
            <consortium name="The Broad Institute Genome Sequencing Center for Infectious Disease"/>
            <person name="Wu L."/>
            <person name="Ma J."/>
        </authorList>
    </citation>
    <scope>NUCLEOTIDE SEQUENCE [LARGE SCALE GENOMIC DNA]</scope>
    <source>
        <strain evidence="2 3">JCM 14718</strain>
    </source>
</reference>
<dbReference type="Proteomes" id="UP001500618">
    <property type="component" value="Unassembled WGS sequence"/>
</dbReference>
<dbReference type="CDD" id="cd02440">
    <property type="entry name" value="AdoMet_MTases"/>
    <property type="match status" value="1"/>
</dbReference>
<name>A0ABN2GDN6_9ACTN</name>
<gene>
    <name evidence="2" type="ORF">GCM10009765_18690</name>
</gene>
<organism evidence="2 3">
    <name type="scientific">Fodinicola feengrottensis</name>
    <dbReference type="NCBI Taxonomy" id="435914"/>
    <lineage>
        <taxon>Bacteria</taxon>
        <taxon>Bacillati</taxon>
        <taxon>Actinomycetota</taxon>
        <taxon>Actinomycetes</taxon>
        <taxon>Mycobacteriales</taxon>
        <taxon>Fodinicola</taxon>
    </lineage>
</organism>
<dbReference type="GO" id="GO:0032259">
    <property type="term" value="P:methylation"/>
    <property type="evidence" value="ECO:0007669"/>
    <property type="project" value="UniProtKB-KW"/>
</dbReference>
<evidence type="ECO:0000313" key="3">
    <source>
        <dbReference type="Proteomes" id="UP001500618"/>
    </source>
</evidence>
<protein>
    <submittedName>
        <fullName evidence="2">Class I SAM-dependent methyltransferase</fullName>
    </submittedName>
</protein>